<evidence type="ECO:0000313" key="2">
    <source>
        <dbReference type="EMBL" id="QUI21519.1"/>
    </source>
</evidence>
<dbReference type="Proteomes" id="UP000683246">
    <property type="component" value="Chromosome"/>
</dbReference>
<keyword evidence="1" id="KW-0472">Membrane</keyword>
<name>A0A8J8MH70_9FIRM</name>
<evidence type="ECO:0008006" key="4">
    <source>
        <dbReference type="Google" id="ProtNLM"/>
    </source>
</evidence>
<dbReference type="InterPro" id="IPR025945">
    <property type="entry name" value="DHHW"/>
</dbReference>
<feature type="transmembrane region" description="Helical" evidence="1">
    <location>
        <begin position="6"/>
        <end position="27"/>
    </location>
</feature>
<keyword evidence="1" id="KW-0812">Transmembrane</keyword>
<gene>
    <name evidence="2" type="ORF">HZI73_04085</name>
</gene>
<evidence type="ECO:0000313" key="3">
    <source>
        <dbReference type="Proteomes" id="UP000683246"/>
    </source>
</evidence>
<dbReference type="KEGG" id="vpy:HZI73_04085"/>
<dbReference type="Pfam" id="PF14286">
    <property type="entry name" value="DHHW"/>
    <property type="match status" value="1"/>
</dbReference>
<keyword evidence="3" id="KW-1185">Reference proteome</keyword>
<dbReference type="AlphaFoldDB" id="A0A8J8MH70"/>
<evidence type="ECO:0000256" key="1">
    <source>
        <dbReference type="SAM" id="Phobius"/>
    </source>
</evidence>
<accession>A0A8J8MH70</accession>
<organism evidence="2 3">
    <name type="scientific">Vallitalea pronyensis</name>
    <dbReference type="NCBI Taxonomy" id="1348613"/>
    <lineage>
        <taxon>Bacteria</taxon>
        <taxon>Bacillati</taxon>
        <taxon>Bacillota</taxon>
        <taxon>Clostridia</taxon>
        <taxon>Lachnospirales</taxon>
        <taxon>Vallitaleaceae</taxon>
        <taxon>Vallitalea</taxon>
    </lineage>
</organism>
<sequence>MKQAISNWIVSIMFITIIFSLSLATLLSDKKLFSEEENRFLKPLPQLTYDQFVHNNLTRAYDTYLNDHFIHRYQWVRLKVTTDYLMGRKEHNGIYLSTKYLVENVKDKGKYYSDDNIHQMIQFSKNVPESSAVYFMLIPSASAIQSYKVPPNAHTFNQWAFIQQTYGQTEPYMNNIGIYDDLLSYKHDYIYYQTDHHWTMDGAYIAYKRMAQVMDFTPVPYEDLDVKTVSKDFKGSLHTKSGFDHVQSDVMKAIDHDNIDEFIVYNGENKQTHEGIYFEAYLTKKDKYTYFLGINQPKVTIKTKTPSDRQLLIFKDSYAHCLVPFLTYTYDKITLIDMRYVNSDILSDLQLSDYNDILFMYSIDVILNTKNTSKLTYMYKSAKMGDE</sequence>
<dbReference type="EMBL" id="CP058649">
    <property type="protein sequence ID" value="QUI21519.1"/>
    <property type="molecule type" value="Genomic_DNA"/>
</dbReference>
<dbReference type="RefSeq" id="WP_212696989.1">
    <property type="nucleotide sequence ID" value="NZ_CP058649.1"/>
</dbReference>
<reference evidence="2" key="1">
    <citation type="submission" date="2020-07" db="EMBL/GenBank/DDBJ databases">
        <title>Vallitalea pronyensis genome.</title>
        <authorList>
            <person name="Postec A."/>
        </authorList>
    </citation>
    <scope>NUCLEOTIDE SEQUENCE</scope>
    <source>
        <strain evidence="2">FatNI3</strain>
    </source>
</reference>
<keyword evidence="1" id="KW-1133">Transmembrane helix</keyword>
<proteinExistence type="predicted"/>
<protein>
    <recommendedName>
        <fullName evidence="4">DHHW protein</fullName>
    </recommendedName>
</protein>